<keyword evidence="6" id="KW-1185">Reference proteome</keyword>
<evidence type="ECO:0000256" key="3">
    <source>
        <dbReference type="SAM" id="SignalP"/>
    </source>
</evidence>
<dbReference type="Proteomes" id="UP001164712">
    <property type="component" value="Chromosome"/>
</dbReference>
<comment type="similarity">
    <text evidence="1">Belongs to the bacterial solute-binding protein 5 family.</text>
</comment>
<dbReference type="PIRSF" id="PIRSF002741">
    <property type="entry name" value="MppA"/>
    <property type="match status" value="1"/>
</dbReference>
<feature type="signal peptide" evidence="3">
    <location>
        <begin position="1"/>
        <end position="26"/>
    </location>
</feature>
<name>A0ABY7HSI3_9GAMM</name>
<keyword evidence="2 3" id="KW-0732">Signal</keyword>
<feature type="chain" id="PRO_5046880485" evidence="3">
    <location>
        <begin position="27"/>
        <end position="540"/>
    </location>
</feature>
<dbReference type="InterPro" id="IPR030678">
    <property type="entry name" value="Peptide/Ni-bd"/>
</dbReference>
<dbReference type="Gene3D" id="3.10.105.10">
    <property type="entry name" value="Dipeptide-binding Protein, Domain 3"/>
    <property type="match status" value="1"/>
</dbReference>
<dbReference type="InterPro" id="IPR000914">
    <property type="entry name" value="SBP_5_dom"/>
</dbReference>
<dbReference type="EMBL" id="CP114058">
    <property type="protein sequence ID" value="WAT02359.1"/>
    <property type="molecule type" value="Genomic_DNA"/>
</dbReference>
<dbReference type="PANTHER" id="PTHR30290">
    <property type="entry name" value="PERIPLASMIC BINDING COMPONENT OF ABC TRANSPORTER"/>
    <property type="match status" value="1"/>
</dbReference>
<proteinExistence type="inferred from homology"/>
<evidence type="ECO:0000313" key="5">
    <source>
        <dbReference type="EMBL" id="WAT02359.1"/>
    </source>
</evidence>
<gene>
    <name evidence="5" type="ORF">O1V66_07055</name>
</gene>
<evidence type="ECO:0000256" key="2">
    <source>
        <dbReference type="ARBA" id="ARBA00022729"/>
    </source>
</evidence>
<dbReference type="Gene3D" id="3.40.190.10">
    <property type="entry name" value="Periplasmic binding protein-like II"/>
    <property type="match status" value="1"/>
</dbReference>
<dbReference type="Pfam" id="PF00496">
    <property type="entry name" value="SBP_bac_5"/>
    <property type="match status" value="1"/>
</dbReference>
<reference evidence="5" key="1">
    <citation type="submission" date="2022-12" db="EMBL/GenBank/DDBJ databases">
        <title>Complete genome sequence of an Australian strain of Rouxiella badensis DAR84756 and resolution of the R. badensis DSM100043 and R. chamberiensis DSM28324 genomes.</title>
        <authorList>
            <person name="Paul S."/>
            <person name="Anderson P.J."/>
            <person name="Maynard G."/>
            <person name="Dyall-Smith M."/>
            <person name="Kudinha T."/>
        </authorList>
    </citation>
    <scope>NUCLEOTIDE SEQUENCE</scope>
    <source>
        <strain evidence="5">DSM 28324</strain>
    </source>
</reference>
<dbReference type="InterPro" id="IPR023765">
    <property type="entry name" value="SBP_5_CS"/>
</dbReference>
<dbReference type="PROSITE" id="PS01040">
    <property type="entry name" value="SBP_BACTERIAL_5"/>
    <property type="match status" value="1"/>
</dbReference>
<dbReference type="CDD" id="cd08492">
    <property type="entry name" value="PBP2_NikA_DppA_OppA_like_15"/>
    <property type="match status" value="1"/>
</dbReference>
<organism evidence="5 6">
    <name type="scientific">Rouxiella chamberiensis</name>
    <dbReference type="NCBI Taxonomy" id="1513468"/>
    <lineage>
        <taxon>Bacteria</taxon>
        <taxon>Pseudomonadati</taxon>
        <taxon>Pseudomonadota</taxon>
        <taxon>Gammaproteobacteria</taxon>
        <taxon>Enterobacterales</taxon>
        <taxon>Yersiniaceae</taxon>
        <taxon>Rouxiella</taxon>
    </lineage>
</organism>
<evidence type="ECO:0000313" key="6">
    <source>
        <dbReference type="Proteomes" id="UP001164712"/>
    </source>
</evidence>
<evidence type="ECO:0000256" key="1">
    <source>
        <dbReference type="ARBA" id="ARBA00005695"/>
    </source>
</evidence>
<dbReference type="RefSeq" id="WP_045047855.1">
    <property type="nucleotide sequence ID" value="NZ_CP114058.1"/>
</dbReference>
<dbReference type="InterPro" id="IPR039424">
    <property type="entry name" value="SBP_5"/>
</dbReference>
<evidence type="ECO:0000259" key="4">
    <source>
        <dbReference type="Pfam" id="PF00496"/>
    </source>
</evidence>
<accession>A0ABY7HSI3</accession>
<dbReference type="SUPFAM" id="SSF53850">
    <property type="entry name" value="Periplasmic binding protein-like II"/>
    <property type="match status" value="1"/>
</dbReference>
<feature type="domain" description="Solute-binding protein family 5" evidence="4">
    <location>
        <begin position="77"/>
        <end position="438"/>
    </location>
</feature>
<sequence>MKPTSIVYSLSALTLLIVSATQPANAAEQPVRGGNLTWGVETEPATLNPQLNGQDKTELLLRAAYESLFARKADGSYVPWLAKSYTLSEDGKTYTFTLRDDVKFSNGEKFNAEAVADNFRHLQDPAYSAGSGLSVFGARIANIATPDNNTVVVTLKDVYSPFLSFAGSLKLISPHSWHSSQLKAGGPDLIGTGPFILKRYEKGQQIEFVRNPDYQWASANARHQGPAYLDSVTFRFLPESSVRTGALLSGQVDVIEGVSGNDAGEFKDNPDFTYQHALNTGTPYSLFLNVKYGPTQELKVRQALLQGLDIGPVLQSIYRGQRTRVWGITSPLDPFYDAGLEGKYGNNPTLANKLLDEAGWNTRGSDGIRTKDGKPLTIEIVQAQATVRDQRDVLLQALQAEARQKLGVDLKIRYVDSGTYVEVRNSGKFGSIANSNTPTDGIDIENHYLPINAGGAINYSRTDDPQLLPLLRSAWQTQDNAQRKSLYSQLQNVAILQQALAIPLYEPEDQIAAARYVHGISFRPFKQMPENTYDVWLSKH</sequence>
<protein>
    <submittedName>
        <fullName evidence="5">ABC transporter substrate-binding protein</fullName>
    </submittedName>
</protein>